<evidence type="ECO:0000256" key="1">
    <source>
        <dbReference type="ARBA" id="ARBA00022801"/>
    </source>
</evidence>
<evidence type="ECO:0000313" key="7">
    <source>
        <dbReference type="Proteomes" id="UP001190466"/>
    </source>
</evidence>
<dbReference type="Proteomes" id="UP001190466">
    <property type="component" value="Chromosome"/>
</dbReference>
<evidence type="ECO:0000256" key="3">
    <source>
        <dbReference type="ARBA" id="ARBA00023098"/>
    </source>
</evidence>
<dbReference type="PIRSF" id="PIRSF031982">
    <property type="entry name" value="UCP031982_abhydr"/>
    <property type="match status" value="1"/>
</dbReference>
<keyword evidence="7" id="KW-1185">Reference proteome</keyword>
<organism evidence="6 7">
    <name type="scientific">[Mycobacterium] wendilense</name>
    <dbReference type="NCBI Taxonomy" id="3064284"/>
    <lineage>
        <taxon>Bacteria</taxon>
        <taxon>Bacillati</taxon>
        <taxon>Actinomycetota</taxon>
        <taxon>Actinomycetes</taxon>
        <taxon>Mycobacteriales</taxon>
        <taxon>Mycobacteriaceae</taxon>
        <taxon>Mycolicibacter</taxon>
    </lineage>
</organism>
<dbReference type="EMBL" id="OY726395">
    <property type="protein sequence ID" value="CAJ1582396.1"/>
    <property type="molecule type" value="Genomic_DNA"/>
</dbReference>
<evidence type="ECO:0000259" key="5">
    <source>
        <dbReference type="Pfam" id="PF00326"/>
    </source>
</evidence>
<keyword evidence="1" id="KW-0378">Hydrolase</keyword>
<dbReference type="PANTHER" id="PTHR10272">
    <property type="entry name" value="PLATELET-ACTIVATING FACTOR ACETYLHYDROLASE"/>
    <property type="match status" value="1"/>
</dbReference>
<proteinExistence type="predicted"/>
<evidence type="ECO:0000256" key="2">
    <source>
        <dbReference type="ARBA" id="ARBA00022963"/>
    </source>
</evidence>
<dbReference type="InterPro" id="IPR001375">
    <property type="entry name" value="Peptidase_S9_cat"/>
</dbReference>
<dbReference type="Pfam" id="PF00326">
    <property type="entry name" value="Peptidase_S9"/>
    <property type="match status" value="1"/>
</dbReference>
<gene>
    <name evidence="6" type="ORF">MU0050_002066</name>
</gene>
<dbReference type="RefSeq" id="WP_316516425.1">
    <property type="nucleotide sequence ID" value="NZ_OY726395.1"/>
</dbReference>
<sequence length="345" mass="37729">MGRILAVLLTLVVLASCSAESPPPRSEPRTPVGLRQIEFHDPNGPDGERLLALSVFYPAEAPQDSAQPFTMPFFTGLGSHRDLTPTGRRRPLLLFSHGRGSNALYYAWFAEAMARRGYIVAGINHYRANTYDSSIDCLANRLWQRPRDLTLAANHLVADEFWGPLIDPDRIGVVGHSQGGFTALWLGGARVAPDRYLTFQQGIKNNRMIPESVRARLPLDAEPALDVADPRIRAVFAMAPGVIEDFGMTADGLAQLRVPTHIMVGARDTQTPPGPNAAFAAEHIPDAKLTVLEGDVDHEIFVNECTPLGRDEFPEACVDAPGVDRAAIHRDIAETAARFFDEHLG</sequence>
<name>A0ABN9P1K8_9MYCO</name>
<dbReference type="InterPro" id="IPR029058">
    <property type="entry name" value="AB_hydrolase_fold"/>
</dbReference>
<reference evidence="6 7" key="1">
    <citation type="submission" date="2023-08" db="EMBL/GenBank/DDBJ databases">
        <authorList>
            <person name="Folkvardsen B D."/>
            <person name="Norman A."/>
        </authorList>
    </citation>
    <scope>NUCLEOTIDE SEQUENCE [LARGE SCALE GENOMIC DNA]</scope>
    <source>
        <strain evidence="6 7">Mu0050</strain>
    </source>
</reference>
<dbReference type="InterPro" id="IPR016986">
    <property type="entry name" value="UCP031982_abhydr"/>
</dbReference>
<dbReference type="PANTHER" id="PTHR10272:SF0">
    <property type="entry name" value="PLATELET-ACTIVATING FACTOR ACETYLHYDROLASE"/>
    <property type="match status" value="1"/>
</dbReference>
<evidence type="ECO:0000256" key="4">
    <source>
        <dbReference type="SAM" id="SignalP"/>
    </source>
</evidence>
<dbReference type="Gene3D" id="3.40.50.1820">
    <property type="entry name" value="alpha/beta hydrolase"/>
    <property type="match status" value="1"/>
</dbReference>
<feature type="chain" id="PRO_5046377428" evidence="4">
    <location>
        <begin position="22"/>
        <end position="345"/>
    </location>
</feature>
<keyword evidence="4" id="KW-0732">Signal</keyword>
<keyword evidence="3" id="KW-0443">Lipid metabolism</keyword>
<dbReference type="SUPFAM" id="SSF53474">
    <property type="entry name" value="alpha/beta-Hydrolases"/>
    <property type="match status" value="1"/>
</dbReference>
<keyword evidence="2" id="KW-0442">Lipid degradation</keyword>
<evidence type="ECO:0000313" key="6">
    <source>
        <dbReference type="EMBL" id="CAJ1582396.1"/>
    </source>
</evidence>
<protein>
    <submittedName>
        <fullName evidence="6">Prolyl oligopeptidase family serine peptidase</fullName>
    </submittedName>
</protein>
<dbReference type="PROSITE" id="PS51257">
    <property type="entry name" value="PROKAR_LIPOPROTEIN"/>
    <property type="match status" value="1"/>
</dbReference>
<feature type="signal peptide" evidence="4">
    <location>
        <begin position="1"/>
        <end position="21"/>
    </location>
</feature>
<feature type="domain" description="Peptidase S9 prolyl oligopeptidase catalytic" evidence="5">
    <location>
        <begin position="108"/>
        <end position="188"/>
    </location>
</feature>
<accession>A0ABN9P1K8</accession>